<organism evidence="11 12">
    <name type="scientific">Colletotrichum kahawae</name>
    <name type="common">Coffee berry disease fungus</name>
    <dbReference type="NCBI Taxonomy" id="34407"/>
    <lineage>
        <taxon>Eukaryota</taxon>
        <taxon>Fungi</taxon>
        <taxon>Dikarya</taxon>
        <taxon>Ascomycota</taxon>
        <taxon>Pezizomycotina</taxon>
        <taxon>Sordariomycetes</taxon>
        <taxon>Hypocreomycetidae</taxon>
        <taxon>Glomerellales</taxon>
        <taxon>Glomerellaceae</taxon>
        <taxon>Colletotrichum</taxon>
        <taxon>Colletotrichum gloeosporioides species complex</taxon>
    </lineage>
</organism>
<feature type="compositionally biased region" description="Acidic residues" evidence="9">
    <location>
        <begin position="269"/>
        <end position="284"/>
    </location>
</feature>
<dbReference type="InterPro" id="IPR000719">
    <property type="entry name" value="Prot_kinase_dom"/>
</dbReference>
<dbReference type="GO" id="GO:0045292">
    <property type="term" value="P:mRNA cis splicing, via spliceosome"/>
    <property type="evidence" value="ECO:0007669"/>
    <property type="project" value="InterPro"/>
</dbReference>
<dbReference type="InterPro" id="IPR011009">
    <property type="entry name" value="Kinase-like_dom_sf"/>
</dbReference>
<dbReference type="FunFam" id="1.10.510.10:FF:000078">
    <property type="entry name" value="Serine/threonine-protein kinase PRP4 homolog"/>
    <property type="match status" value="1"/>
</dbReference>
<dbReference type="AlphaFoldDB" id="A0AAD9YFR4"/>
<feature type="compositionally biased region" description="Basic and acidic residues" evidence="9">
    <location>
        <begin position="398"/>
        <end position="411"/>
    </location>
</feature>
<gene>
    <name evidence="11" type="ORF">CKAH01_15584</name>
</gene>
<dbReference type="PANTHER" id="PTHR24058">
    <property type="entry name" value="DUAL SPECIFICITY PROTEIN KINASE"/>
    <property type="match status" value="1"/>
</dbReference>
<dbReference type="Gene3D" id="3.30.200.20">
    <property type="entry name" value="Phosphorylase Kinase, domain 1"/>
    <property type="match status" value="1"/>
</dbReference>
<comment type="caution">
    <text evidence="11">The sequence shown here is derived from an EMBL/GenBank/DDBJ whole genome shotgun (WGS) entry which is preliminary data.</text>
</comment>
<evidence type="ECO:0000256" key="3">
    <source>
        <dbReference type="ARBA" id="ARBA00022679"/>
    </source>
</evidence>
<dbReference type="InterPro" id="IPR017441">
    <property type="entry name" value="Protein_kinase_ATP_BS"/>
</dbReference>
<proteinExistence type="inferred from homology"/>
<feature type="compositionally biased region" description="Acidic residues" evidence="9">
    <location>
        <begin position="1"/>
        <end position="15"/>
    </location>
</feature>
<protein>
    <recommendedName>
        <fullName evidence="1">non-specific serine/threonine protein kinase</fullName>
        <ecNumber evidence="1">2.7.11.1</ecNumber>
    </recommendedName>
</protein>
<dbReference type="EMBL" id="VYYT01000128">
    <property type="protein sequence ID" value="KAK2765780.1"/>
    <property type="molecule type" value="Genomic_DNA"/>
</dbReference>
<dbReference type="Gene3D" id="1.10.510.10">
    <property type="entry name" value="Transferase(Phosphotransferase) domain 1"/>
    <property type="match status" value="1"/>
</dbReference>
<dbReference type="GO" id="GO:0004674">
    <property type="term" value="F:protein serine/threonine kinase activity"/>
    <property type="evidence" value="ECO:0007669"/>
    <property type="project" value="UniProtKB-KW"/>
</dbReference>
<name>A0AAD9YFR4_COLKA</name>
<comment type="similarity">
    <text evidence="7">Belongs to the protein kinase superfamily. CMGC Ser/Thr protein kinase family.</text>
</comment>
<keyword evidence="5 11" id="KW-0418">Kinase</keyword>
<dbReference type="InterPro" id="IPR044092">
    <property type="entry name" value="STKc_PRP4"/>
</dbReference>
<evidence type="ECO:0000256" key="1">
    <source>
        <dbReference type="ARBA" id="ARBA00012513"/>
    </source>
</evidence>
<keyword evidence="4 8" id="KW-0547">Nucleotide-binding</keyword>
<dbReference type="PROSITE" id="PS00108">
    <property type="entry name" value="PROTEIN_KINASE_ST"/>
    <property type="match status" value="1"/>
</dbReference>
<dbReference type="PANTHER" id="PTHR24058:SF103">
    <property type="entry name" value="SERINE_THREONINE-PROTEIN KINASE PRP4 HOMOLOG"/>
    <property type="match status" value="1"/>
</dbReference>
<feature type="compositionally biased region" description="Basic and acidic residues" evidence="9">
    <location>
        <begin position="233"/>
        <end position="249"/>
    </location>
</feature>
<keyword evidence="3" id="KW-0808">Transferase</keyword>
<evidence type="ECO:0000313" key="12">
    <source>
        <dbReference type="Proteomes" id="UP001281614"/>
    </source>
</evidence>
<feature type="compositionally biased region" description="Polar residues" evidence="9">
    <location>
        <begin position="250"/>
        <end position="265"/>
    </location>
</feature>
<evidence type="ECO:0000256" key="9">
    <source>
        <dbReference type="SAM" id="MobiDB-lite"/>
    </source>
</evidence>
<evidence type="ECO:0000256" key="5">
    <source>
        <dbReference type="ARBA" id="ARBA00022777"/>
    </source>
</evidence>
<dbReference type="PROSITE" id="PS50011">
    <property type="entry name" value="PROTEIN_KINASE_DOM"/>
    <property type="match status" value="1"/>
</dbReference>
<keyword evidence="2" id="KW-0723">Serine/threonine-protein kinase</keyword>
<feature type="compositionally biased region" description="Basic and acidic residues" evidence="9">
    <location>
        <begin position="25"/>
        <end position="39"/>
    </location>
</feature>
<dbReference type="PROSITE" id="PS00107">
    <property type="entry name" value="PROTEIN_KINASE_ATP"/>
    <property type="match status" value="1"/>
</dbReference>
<evidence type="ECO:0000256" key="8">
    <source>
        <dbReference type="PROSITE-ProRule" id="PRU10141"/>
    </source>
</evidence>
<feature type="binding site" evidence="8">
    <location>
        <position position="540"/>
    </location>
    <ligand>
        <name>ATP</name>
        <dbReference type="ChEBI" id="CHEBI:30616"/>
    </ligand>
</feature>
<feature type="region of interest" description="Disordered" evidence="9">
    <location>
        <begin position="1"/>
        <end position="451"/>
    </location>
</feature>
<dbReference type="Pfam" id="PF00069">
    <property type="entry name" value="Pkinase"/>
    <property type="match status" value="1"/>
</dbReference>
<dbReference type="Proteomes" id="UP001281614">
    <property type="component" value="Unassembled WGS sequence"/>
</dbReference>
<dbReference type="EC" id="2.7.11.1" evidence="1"/>
<evidence type="ECO:0000259" key="10">
    <source>
        <dbReference type="PROSITE" id="PS50011"/>
    </source>
</evidence>
<dbReference type="CDD" id="cd14135">
    <property type="entry name" value="STKc_PRP4"/>
    <property type="match status" value="1"/>
</dbReference>
<feature type="compositionally biased region" description="Basic and acidic residues" evidence="9">
    <location>
        <begin position="80"/>
        <end position="127"/>
    </location>
</feature>
<evidence type="ECO:0000256" key="4">
    <source>
        <dbReference type="ARBA" id="ARBA00022741"/>
    </source>
</evidence>
<evidence type="ECO:0000256" key="2">
    <source>
        <dbReference type="ARBA" id="ARBA00022527"/>
    </source>
</evidence>
<accession>A0AAD9YFR4</accession>
<sequence>MASSSDEGEIVENDAVDLKATSLLKKFEGNGVDRQDRTRGRYSASKSPEHDSHSRHHTANNYNSSSSRRSRSPPPRGFKRSRDERDHAGGDRGGRQDTRRFRVHYEDGPRDDYRRSRVSYEDLDRPPSRGSNLAYDDHDRDRSRERDRDRDRYRERERDRDRERDRYPDKRARNRTRSPYRPPQRNERGRDDRYPRDNGRDRLSDSFRGLKYEDHRDRDTRNGYSTNGGAVGKDFRASRGDAKPVKDSADQSNGSAGPSQNQSALQAEPEQDFEEPMVVDEEAEIERRRRRRDELLARSSSATPLLVHALHASDKSAVSTPARQGTPGGDVDTPISGENPPPSYATPAKCSEIGSPAQDGSSPGTIDIVNETDLMNTHGGGKATEEDGPSAADYDPTVDMKEDEMRDERRHGIVGMHGEALENQPEVQPEEQPEEPPAKKPTGDEEDDDFDMFAEDFDDDKYAAPNPSKVLAVDETKASPAVGQPNGAILEGDDKDGYYKLRIGEILNGRYQVQSALGKGMFSGVARAVDITNKKLVAIKIMRNNDALRKGGFTEIAILQKLNDADPDNRKHIVKFERHFDHKGHLCMAFENLSLNLREVLKKFGNNVGINLVATRAYAHQIFIGLAHMRKCSVIHADLKPDNILVSNPGLRAKHEDNAYHSQVNESRNVLKICDLGTGIDKSDAATSHNEITPYLVSRFYRAPEIILGMPYDYSIDMWSIGCTLYELYTGKILFAGDSNNQMLKAIMEIRGKLTPKLYKRGQLAPMHFDEQGNFVSMERDKVLGKTTARVLPVVKPTRDLRTRLFAASAGMNDAETRDLNHFVDLLEHCLTLNPEKRIKPADALKHPFFTARSAPAKR</sequence>
<reference evidence="11" key="1">
    <citation type="submission" date="2023-02" db="EMBL/GenBank/DDBJ databases">
        <title>Colletotrichum kahawae CIFC_Que2 genome sequencing and assembly.</title>
        <authorList>
            <person name="Baroncelli R."/>
        </authorList>
    </citation>
    <scope>NUCLEOTIDE SEQUENCE</scope>
    <source>
        <strain evidence="11">CIFC_Que2</strain>
    </source>
</reference>
<dbReference type="InterPro" id="IPR008271">
    <property type="entry name" value="Ser/Thr_kinase_AS"/>
</dbReference>
<feature type="compositionally biased region" description="Basic and acidic residues" evidence="9">
    <location>
        <begin position="184"/>
        <end position="221"/>
    </location>
</feature>
<keyword evidence="6 8" id="KW-0067">ATP-binding</keyword>
<feature type="compositionally biased region" description="Basic and acidic residues" evidence="9">
    <location>
        <begin position="135"/>
        <end position="171"/>
    </location>
</feature>
<dbReference type="SMART" id="SM00220">
    <property type="entry name" value="S_TKc"/>
    <property type="match status" value="1"/>
</dbReference>
<evidence type="ECO:0000256" key="6">
    <source>
        <dbReference type="ARBA" id="ARBA00022840"/>
    </source>
</evidence>
<evidence type="ECO:0000256" key="7">
    <source>
        <dbReference type="ARBA" id="ARBA00023596"/>
    </source>
</evidence>
<dbReference type="SUPFAM" id="SSF56112">
    <property type="entry name" value="Protein kinase-like (PK-like)"/>
    <property type="match status" value="1"/>
</dbReference>
<keyword evidence="12" id="KW-1185">Reference proteome</keyword>
<evidence type="ECO:0000313" key="11">
    <source>
        <dbReference type="EMBL" id="KAK2765780.1"/>
    </source>
</evidence>
<dbReference type="GO" id="GO:0005524">
    <property type="term" value="F:ATP binding"/>
    <property type="evidence" value="ECO:0007669"/>
    <property type="project" value="UniProtKB-UniRule"/>
</dbReference>
<feature type="domain" description="Protein kinase" evidence="10">
    <location>
        <begin position="511"/>
        <end position="850"/>
    </location>
</feature>
<dbReference type="InterPro" id="IPR050494">
    <property type="entry name" value="Ser_Thr_dual-spec_kinase"/>
</dbReference>